<evidence type="ECO:0000313" key="3">
    <source>
        <dbReference type="Proteomes" id="UP000291343"/>
    </source>
</evidence>
<sequence>MTLPQPSPVSNPSPDISKEKRGLSSGVADSVHQGSSSVISVPIHLGRHYPLGVHRSLGVHLPVPVRVTVPRYPLTVLLDPSAAALEYALGLYSGHYNSASSLDYNTLLTYLAAARAASHLSSSAAHSEHNALANYAALTAAAAAKIV</sequence>
<reference evidence="2 3" key="1">
    <citation type="journal article" date="2017" name="Gigascience">
        <title>Genome sequence of the small brown planthopper, Laodelphax striatellus.</title>
        <authorList>
            <person name="Zhu J."/>
            <person name="Jiang F."/>
            <person name="Wang X."/>
            <person name="Yang P."/>
            <person name="Bao Y."/>
            <person name="Zhao W."/>
            <person name="Wang W."/>
            <person name="Lu H."/>
            <person name="Wang Q."/>
            <person name="Cui N."/>
            <person name="Li J."/>
            <person name="Chen X."/>
            <person name="Luo L."/>
            <person name="Yu J."/>
            <person name="Kang L."/>
            <person name="Cui F."/>
        </authorList>
    </citation>
    <scope>NUCLEOTIDE SEQUENCE [LARGE SCALE GENOMIC DNA]</scope>
    <source>
        <strain evidence="2">Lst14</strain>
    </source>
</reference>
<proteinExistence type="predicted"/>
<evidence type="ECO:0000256" key="1">
    <source>
        <dbReference type="SAM" id="MobiDB-lite"/>
    </source>
</evidence>
<feature type="region of interest" description="Disordered" evidence="1">
    <location>
        <begin position="1"/>
        <end position="31"/>
    </location>
</feature>
<gene>
    <name evidence="2" type="ORF">LSTR_LSTR011714</name>
</gene>
<accession>A0A482WQG5</accession>
<comment type="caution">
    <text evidence="2">The sequence shown here is derived from an EMBL/GenBank/DDBJ whole genome shotgun (WGS) entry which is preliminary data.</text>
</comment>
<dbReference type="InParanoid" id="A0A482WQG5"/>
<dbReference type="EMBL" id="QKKF02027392">
    <property type="protein sequence ID" value="RZF35859.1"/>
    <property type="molecule type" value="Genomic_DNA"/>
</dbReference>
<protein>
    <submittedName>
        <fullName evidence="2">Uncharacterized protein</fullName>
    </submittedName>
</protein>
<name>A0A482WQG5_LAOST</name>
<keyword evidence="3" id="KW-1185">Reference proteome</keyword>
<feature type="compositionally biased region" description="Pro residues" evidence="1">
    <location>
        <begin position="1"/>
        <end position="11"/>
    </location>
</feature>
<dbReference type="Proteomes" id="UP000291343">
    <property type="component" value="Unassembled WGS sequence"/>
</dbReference>
<dbReference type="OrthoDB" id="10532949at2759"/>
<evidence type="ECO:0000313" key="2">
    <source>
        <dbReference type="EMBL" id="RZF35859.1"/>
    </source>
</evidence>
<dbReference type="AlphaFoldDB" id="A0A482WQG5"/>
<organism evidence="2 3">
    <name type="scientific">Laodelphax striatellus</name>
    <name type="common">Small brown planthopper</name>
    <name type="synonym">Delphax striatella</name>
    <dbReference type="NCBI Taxonomy" id="195883"/>
    <lineage>
        <taxon>Eukaryota</taxon>
        <taxon>Metazoa</taxon>
        <taxon>Ecdysozoa</taxon>
        <taxon>Arthropoda</taxon>
        <taxon>Hexapoda</taxon>
        <taxon>Insecta</taxon>
        <taxon>Pterygota</taxon>
        <taxon>Neoptera</taxon>
        <taxon>Paraneoptera</taxon>
        <taxon>Hemiptera</taxon>
        <taxon>Auchenorrhyncha</taxon>
        <taxon>Fulgoroidea</taxon>
        <taxon>Delphacidae</taxon>
        <taxon>Criomorphinae</taxon>
        <taxon>Laodelphax</taxon>
    </lineage>
</organism>